<evidence type="ECO:0000256" key="2">
    <source>
        <dbReference type="ARBA" id="ARBA00038453"/>
    </source>
</evidence>
<dbReference type="InterPro" id="IPR036424">
    <property type="entry name" value="UPP_synth-like_sf"/>
</dbReference>
<feature type="binding site" evidence="3">
    <location>
        <position position="207"/>
    </location>
    <ligand>
        <name>substrate</name>
    </ligand>
</feature>
<protein>
    <recommendedName>
        <fullName evidence="3">Isoprenyl transferase</fullName>
        <ecNumber evidence="3">2.5.1.-</ecNumber>
    </recommendedName>
</protein>
<feature type="binding site" evidence="3">
    <location>
        <begin position="81"/>
        <end position="83"/>
    </location>
    <ligand>
        <name>substrate</name>
    </ligand>
</feature>
<dbReference type="PROSITE" id="PS01066">
    <property type="entry name" value="UPP_SYNTHASE"/>
    <property type="match status" value="1"/>
</dbReference>
<feature type="binding site" evidence="3">
    <location>
        <position position="40"/>
    </location>
    <ligand>
        <name>substrate</name>
    </ligand>
</feature>
<dbReference type="OrthoDB" id="4191603at2"/>
<dbReference type="Gene3D" id="3.40.1180.10">
    <property type="entry name" value="Decaprenyl diphosphate synthase-like"/>
    <property type="match status" value="1"/>
</dbReference>
<gene>
    <name evidence="4" type="ORF">SAMN04489812_2319</name>
</gene>
<dbReference type="GO" id="GO:0000287">
    <property type="term" value="F:magnesium ion binding"/>
    <property type="evidence" value="ECO:0007669"/>
    <property type="project" value="UniProtKB-UniRule"/>
</dbReference>
<feature type="binding site" evidence="3">
    <location>
        <position position="35"/>
    </location>
    <ligand>
        <name>Mg(2+)</name>
        <dbReference type="ChEBI" id="CHEBI:18420"/>
    </ligand>
</feature>
<evidence type="ECO:0000313" key="4">
    <source>
        <dbReference type="EMBL" id="SDS57231.1"/>
    </source>
</evidence>
<comment type="subunit">
    <text evidence="3">Homodimer.</text>
</comment>
<feature type="active site" evidence="3">
    <location>
        <position position="35"/>
    </location>
</feature>
<dbReference type="GO" id="GO:0045547">
    <property type="term" value="F:ditrans,polycis-polyprenyl diphosphate synthase [(2E,6E)-farnesyl diphosphate specific] activity"/>
    <property type="evidence" value="ECO:0007669"/>
    <property type="project" value="TreeGrafter"/>
</dbReference>
<dbReference type="SUPFAM" id="SSF64005">
    <property type="entry name" value="Undecaprenyl diphosphate synthase"/>
    <property type="match status" value="1"/>
</dbReference>
<feature type="binding site" evidence="3">
    <location>
        <begin position="213"/>
        <end position="215"/>
    </location>
    <ligand>
        <name>substrate</name>
    </ligand>
</feature>
<dbReference type="EMBL" id="LT629772">
    <property type="protein sequence ID" value="SDS57231.1"/>
    <property type="molecule type" value="Genomic_DNA"/>
</dbReference>
<reference evidence="4 5" key="1">
    <citation type="submission" date="2016-10" db="EMBL/GenBank/DDBJ databases">
        <authorList>
            <person name="de Groot N.N."/>
        </authorList>
    </citation>
    <scope>NUCLEOTIDE SEQUENCE [LARGE SCALE GENOMIC DNA]</scope>
    <source>
        <strain evidence="4 5">DSM 21800</strain>
    </source>
</reference>
<dbReference type="PANTHER" id="PTHR10291:SF43">
    <property type="entry name" value="DEHYDRODOLICHYL DIPHOSPHATE SYNTHASE COMPLEX SUBUNIT DHDDS"/>
    <property type="match status" value="1"/>
</dbReference>
<dbReference type="PANTHER" id="PTHR10291">
    <property type="entry name" value="DEHYDRODOLICHYL DIPHOSPHATE SYNTHASE FAMILY MEMBER"/>
    <property type="match status" value="1"/>
</dbReference>
<feature type="binding site" evidence="3">
    <location>
        <position position="226"/>
    </location>
    <ligand>
        <name>Mg(2+)</name>
        <dbReference type="ChEBI" id="CHEBI:18420"/>
    </ligand>
</feature>
<dbReference type="RefSeq" id="WP_091524692.1">
    <property type="nucleotide sequence ID" value="NZ_LT629772.1"/>
</dbReference>
<feature type="binding site" evidence="3">
    <location>
        <position position="88"/>
    </location>
    <ligand>
        <name>substrate</name>
    </ligand>
</feature>
<name>A0A1H1TAW2_9ACTN</name>
<dbReference type="Proteomes" id="UP000199103">
    <property type="component" value="Chromosome I"/>
</dbReference>
<dbReference type="GO" id="GO:0016094">
    <property type="term" value="P:polyprenol biosynthetic process"/>
    <property type="evidence" value="ECO:0007669"/>
    <property type="project" value="TreeGrafter"/>
</dbReference>
<evidence type="ECO:0000256" key="3">
    <source>
        <dbReference type="HAMAP-Rule" id="MF_01139"/>
    </source>
</evidence>
<dbReference type="InterPro" id="IPR018520">
    <property type="entry name" value="UPP_synth-like_CS"/>
</dbReference>
<dbReference type="CDD" id="cd00475">
    <property type="entry name" value="Cis_IPPS"/>
    <property type="match status" value="1"/>
</dbReference>
<keyword evidence="3" id="KW-0460">Magnesium</keyword>
<dbReference type="HAMAP" id="MF_01139">
    <property type="entry name" value="ISPT"/>
    <property type="match status" value="1"/>
</dbReference>
<organism evidence="4 5">
    <name type="scientific">Microlunatus soli</name>
    <dbReference type="NCBI Taxonomy" id="630515"/>
    <lineage>
        <taxon>Bacteria</taxon>
        <taxon>Bacillati</taxon>
        <taxon>Actinomycetota</taxon>
        <taxon>Actinomycetes</taxon>
        <taxon>Propionibacteriales</taxon>
        <taxon>Propionibacteriaceae</taxon>
        <taxon>Microlunatus</taxon>
    </lineage>
</organism>
<dbReference type="NCBIfam" id="TIGR00055">
    <property type="entry name" value="uppS"/>
    <property type="match status" value="1"/>
</dbReference>
<comment type="cofactor">
    <cofactor evidence="3">
        <name>Mg(2+)</name>
        <dbReference type="ChEBI" id="CHEBI:18420"/>
    </cofactor>
    <text evidence="3">Binds 2 magnesium ions per subunit.</text>
</comment>
<keyword evidence="5" id="KW-1185">Reference proteome</keyword>
<dbReference type="AlphaFoldDB" id="A0A1H1TAW2"/>
<comment type="function">
    <text evidence="3">Catalyzes the condensation of isopentenyl diphosphate (IPP) with allylic pyrophosphates generating different type of terpenoids.</text>
</comment>
<keyword evidence="3" id="KW-0479">Metal-binding</keyword>
<feature type="binding site" evidence="3">
    <location>
        <begin position="36"/>
        <end position="39"/>
    </location>
    <ligand>
        <name>substrate</name>
    </ligand>
</feature>
<accession>A0A1H1TAW2</accession>
<dbReference type="STRING" id="630515.SAMN04489812_2319"/>
<feature type="active site" description="Proton acceptor" evidence="3">
    <location>
        <position position="84"/>
    </location>
</feature>
<comment type="similarity">
    <text evidence="2">Belongs to the UPP synthase family. Z-FPP synthase subfamily.</text>
</comment>
<dbReference type="InterPro" id="IPR001441">
    <property type="entry name" value="UPP_synth-like"/>
</dbReference>
<proteinExistence type="inferred from homology"/>
<keyword evidence="1 3" id="KW-0808">Transferase</keyword>
<evidence type="ECO:0000313" key="5">
    <source>
        <dbReference type="Proteomes" id="UP000199103"/>
    </source>
</evidence>
<feature type="binding site" evidence="3">
    <location>
        <position position="53"/>
    </location>
    <ligand>
        <name>substrate</name>
    </ligand>
</feature>
<sequence length="257" mass="29502">MISTLTRILDPVYRWRLVRQLRDLPRPRHIALVMDGNRRWARAAGHQDPSVGHRAGAAHLTDVLGWCERRGIDHVTVFVASTENLIRRPGSEIAAILSTMDRLLSDRAARTDNRWQLHLSGRIDLLPDNTRNALKSAAEKTAGRGLPCHLSIAIGYGGRQEIIDALRDYLDDHRDQPLERLAATFEPDEISRRLYQPDQPDPDLIIRTSGEIRLSNFLLWQGVRAEYYFCDSYWPGFSERDFLRALRTFGRRRSRAG</sequence>
<dbReference type="EC" id="2.5.1.-" evidence="3"/>
<dbReference type="Pfam" id="PF01255">
    <property type="entry name" value="Prenyltransf"/>
    <property type="match status" value="1"/>
</dbReference>
<comment type="caution">
    <text evidence="3">Lacks conserved residue(s) required for the propagation of feature annotation.</text>
</comment>
<evidence type="ECO:0000256" key="1">
    <source>
        <dbReference type="ARBA" id="ARBA00022679"/>
    </source>
</evidence>